<protein>
    <submittedName>
        <fullName evidence="2">Uncharacterized protein</fullName>
    </submittedName>
</protein>
<feature type="region of interest" description="Disordered" evidence="1">
    <location>
        <begin position="164"/>
        <end position="184"/>
    </location>
</feature>
<gene>
    <name evidence="2" type="ORF">MGAL_10B030146</name>
</gene>
<dbReference type="Proteomes" id="UP000596742">
    <property type="component" value="Unassembled WGS sequence"/>
</dbReference>
<reference evidence="2" key="1">
    <citation type="submission" date="2018-11" db="EMBL/GenBank/DDBJ databases">
        <authorList>
            <person name="Alioto T."/>
            <person name="Alioto T."/>
        </authorList>
    </citation>
    <scope>NUCLEOTIDE SEQUENCE</scope>
</reference>
<dbReference type="AlphaFoldDB" id="A0A8B6DXP0"/>
<evidence type="ECO:0000256" key="1">
    <source>
        <dbReference type="SAM" id="MobiDB-lite"/>
    </source>
</evidence>
<name>A0A8B6DXP0_MYTGA</name>
<proteinExistence type="predicted"/>
<evidence type="ECO:0000313" key="3">
    <source>
        <dbReference type="Proteomes" id="UP000596742"/>
    </source>
</evidence>
<evidence type="ECO:0000313" key="2">
    <source>
        <dbReference type="EMBL" id="VDI26822.1"/>
    </source>
</evidence>
<comment type="caution">
    <text evidence="2">The sequence shown here is derived from an EMBL/GenBank/DDBJ whole genome shotgun (WGS) entry which is preliminary data.</text>
</comment>
<dbReference type="OrthoDB" id="10508796at2759"/>
<accession>A0A8B6DXP0</accession>
<sequence length="241" mass="27889">MWQFQGQLSPPEQPHERTTGTVSWIQNHTNHDRNVNPGIECIKCKNNSRTRSAYCTTRKHWVHNKCQKMTFQEIVEKELEDENDDNCTCKLCNEHEAIEGEANNTETVQTSRPTDGHYEKLALPTYSNNALSMYTGRRRCCKGGRARSFELESLVTTMRRRLEELQGNGSTTDQKQQPREQPGLFEQMRKKLNNRRMTIHEKLASMVMDQVENQIDDVATGLWSTDNTTTNAKQYEKACSQ</sequence>
<dbReference type="EMBL" id="UYJE01004296">
    <property type="protein sequence ID" value="VDI26822.1"/>
    <property type="molecule type" value="Genomic_DNA"/>
</dbReference>
<keyword evidence="3" id="KW-1185">Reference proteome</keyword>
<organism evidence="2 3">
    <name type="scientific">Mytilus galloprovincialis</name>
    <name type="common">Mediterranean mussel</name>
    <dbReference type="NCBI Taxonomy" id="29158"/>
    <lineage>
        <taxon>Eukaryota</taxon>
        <taxon>Metazoa</taxon>
        <taxon>Spiralia</taxon>
        <taxon>Lophotrochozoa</taxon>
        <taxon>Mollusca</taxon>
        <taxon>Bivalvia</taxon>
        <taxon>Autobranchia</taxon>
        <taxon>Pteriomorphia</taxon>
        <taxon>Mytilida</taxon>
        <taxon>Mytiloidea</taxon>
        <taxon>Mytilidae</taxon>
        <taxon>Mytilinae</taxon>
        <taxon>Mytilus</taxon>
    </lineage>
</organism>